<keyword evidence="1" id="KW-0732">Signal</keyword>
<evidence type="ECO:0000313" key="2">
    <source>
        <dbReference type="EMBL" id="MBV7270685.1"/>
    </source>
</evidence>
<comment type="caution">
    <text evidence="2">The sequence shown here is derived from an EMBL/GenBank/DDBJ whole genome shotgun (WGS) entry which is preliminary data.</text>
</comment>
<evidence type="ECO:0008006" key="4">
    <source>
        <dbReference type="Google" id="ProtNLM"/>
    </source>
</evidence>
<reference evidence="2" key="1">
    <citation type="submission" date="2021-04" db="EMBL/GenBank/DDBJ databases">
        <authorList>
            <person name="Pira H."/>
            <person name="Risdian C."/>
            <person name="Wink J."/>
        </authorList>
    </citation>
    <scope>NUCLEOTIDE SEQUENCE</scope>
    <source>
        <strain evidence="2">WHY3</strain>
    </source>
</reference>
<dbReference type="AlphaFoldDB" id="A0A9X1JPF8"/>
<organism evidence="2 3">
    <name type="scientific">Winogradskyella luteola</name>
    <dbReference type="NCBI Taxonomy" id="2828330"/>
    <lineage>
        <taxon>Bacteria</taxon>
        <taxon>Pseudomonadati</taxon>
        <taxon>Bacteroidota</taxon>
        <taxon>Flavobacteriia</taxon>
        <taxon>Flavobacteriales</taxon>
        <taxon>Flavobacteriaceae</taxon>
        <taxon>Winogradskyella</taxon>
    </lineage>
</organism>
<dbReference type="EMBL" id="JAGSPD010000022">
    <property type="protein sequence ID" value="MBV7270685.1"/>
    <property type="molecule type" value="Genomic_DNA"/>
</dbReference>
<feature type="signal peptide" evidence="1">
    <location>
        <begin position="1"/>
        <end position="23"/>
    </location>
</feature>
<evidence type="ECO:0000256" key="1">
    <source>
        <dbReference type="SAM" id="SignalP"/>
    </source>
</evidence>
<protein>
    <recommendedName>
        <fullName evidence="4">Lipoprotein</fullName>
    </recommendedName>
</protein>
<gene>
    <name evidence="2" type="ORF">KCG49_15965</name>
</gene>
<proteinExistence type="predicted"/>
<sequence>MKIGLILLSICFLMLISCGTDNAKEDKAEAETTNQKTVITAKAIENFNYTDYVLSSGAEKAVANWEKYQELAIQINYLKKADLSFFNGDKDLLRTFIEEFKLALPTNFKTNPIISRMAIIETSLYRLNENLTLDNIDDNLKLESVKEVLIAFSNLNYQINKKLERDKYNKIKAEY</sequence>
<dbReference type="PROSITE" id="PS51257">
    <property type="entry name" value="PROKAR_LIPOPROTEIN"/>
    <property type="match status" value="1"/>
</dbReference>
<keyword evidence="3" id="KW-1185">Reference proteome</keyword>
<dbReference type="RefSeq" id="WP_218547939.1">
    <property type="nucleotide sequence ID" value="NZ_JAGSPD010000022.1"/>
</dbReference>
<accession>A0A9X1JPF8</accession>
<name>A0A9X1JPF8_9FLAO</name>
<feature type="chain" id="PRO_5040750062" description="Lipoprotein" evidence="1">
    <location>
        <begin position="24"/>
        <end position="175"/>
    </location>
</feature>
<evidence type="ECO:0000313" key="3">
    <source>
        <dbReference type="Proteomes" id="UP001138894"/>
    </source>
</evidence>
<dbReference type="Proteomes" id="UP001138894">
    <property type="component" value="Unassembled WGS sequence"/>
</dbReference>